<proteinExistence type="predicted"/>
<protein>
    <submittedName>
        <fullName evidence="1">Uncharacterized protein</fullName>
    </submittedName>
</protein>
<reference evidence="1 2" key="1">
    <citation type="journal article" date="2023" name="IScience">
        <title>Expanded male sex-determining region conserved during the evolution of homothallism in the green alga Volvox.</title>
        <authorList>
            <person name="Yamamoto K."/>
            <person name="Matsuzaki R."/>
            <person name="Mahakham W."/>
            <person name="Heman W."/>
            <person name="Sekimoto H."/>
            <person name="Kawachi M."/>
            <person name="Minakuchi Y."/>
            <person name="Toyoda A."/>
            <person name="Nozaki H."/>
        </authorList>
    </citation>
    <scope>NUCLEOTIDE SEQUENCE [LARGE SCALE GENOMIC DNA]</scope>
    <source>
        <strain evidence="1 2">NIES-4468</strain>
    </source>
</reference>
<keyword evidence="2" id="KW-1185">Reference proteome</keyword>
<gene>
    <name evidence="1" type="ORF">VaNZ11_007166</name>
</gene>
<comment type="caution">
    <text evidence="1">The sequence shown here is derived from an EMBL/GenBank/DDBJ whole genome shotgun (WGS) entry which is preliminary data.</text>
</comment>
<dbReference type="EMBL" id="BSDZ01000017">
    <property type="protein sequence ID" value="GLI64012.1"/>
    <property type="molecule type" value="Genomic_DNA"/>
</dbReference>
<evidence type="ECO:0000313" key="1">
    <source>
        <dbReference type="EMBL" id="GLI64012.1"/>
    </source>
</evidence>
<organism evidence="1 2">
    <name type="scientific">Volvox africanus</name>
    <dbReference type="NCBI Taxonomy" id="51714"/>
    <lineage>
        <taxon>Eukaryota</taxon>
        <taxon>Viridiplantae</taxon>
        <taxon>Chlorophyta</taxon>
        <taxon>core chlorophytes</taxon>
        <taxon>Chlorophyceae</taxon>
        <taxon>CS clade</taxon>
        <taxon>Chlamydomonadales</taxon>
        <taxon>Volvocaceae</taxon>
        <taxon>Volvox</taxon>
    </lineage>
</organism>
<name>A0ABQ5S3V6_9CHLO</name>
<evidence type="ECO:0000313" key="2">
    <source>
        <dbReference type="Proteomes" id="UP001165090"/>
    </source>
</evidence>
<dbReference type="Proteomes" id="UP001165090">
    <property type="component" value="Unassembled WGS sequence"/>
</dbReference>
<sequence>MSIFACNGPVVPSAWSFSSCLSDSEAETFESTVPEGVFSDEDYGVALVIDEGGLTQRGSIAGYGTTDAALNAINAIVDSAGMRPAKLKQADRRSNVANCKTINLHDNSTGSSSRGNIIYNHMLFFTGSAEALRLASSKLRLTAWLRHQPGLLDVGRFYTVYPRSVSTAKYVPQDSIFNEV</sequence>
<accession>A0ABQ5S3V6</accession>